<dbReference type="Pfam" id="PF19760">
    <property type="entry name" value="DUF6247"/>
    <property type="match status" value="1"/>
</dbReference>
<dbReference type="InterPro" id="IPR046214">
    <property type="entry name" value="DUF6247"/>
</dbReference>
<comment type="caution">
    <text evidence="1">The sequence shown here is derived from an EMBL/GenBank/DDBJ whole genome shotgun (WGS) entry which is preliminary data.</text>
</comment>
<keyword evidence="2" id="KW-1185">Reference proteome</keyword>
<dbReference type="EMBL" id="BAAAZR010000031">
    <property type="protein sequence ID" value="GAA3832439.1"/>
    <property type="molecule type" value="Genomic_DNA"/>
</dbReference>
<proteinExistence type="predicted"/>
<dbReference type="Proteomes" id="UP001500888">
    <property type="component" value="Unassembled WGS sequence"/>
</dbReference>
<accession>A0ABP7J2T9</accession>
<organism evidence="1 2">
    <name type="scientific">Sphaerisporangium flaviroseum</name>
    <dbReference type="NCBI Taxonomy" id="509199"/>
    <lineage>
        <taxon>Bacteria</taxon>
        <taxon>Bacillati</taxon>
        <taxon>Actinomycetota</taxon>
        <taxon>Actinomycetes</taxon>
        <taxon>Streptosporangiales</taxon>
        <taxon>Streptosporangiaceae</taxon>
        <taxon>Sphaerisporangium</taxon>
    </lineage>
</organism>
<evidence type="ECO:0000313" key="1">
    <source>
        <dbReference type="EMBL" id="GAA3832439.1"/>
    </source>
</evidence>
<sequence>MTAQPVHDPRYDPQAILKALPEEYRPLFLDQYREALEAAREPGQYHRLTEVLHRWWLSSIAYSDPRHEAALREILDGSGQRVPIEEAIPDWEERLAQARRR</sequence>
<gene>
    <name evidence="1" type="ORF">GCM10022226_62080</name>
</gene>
<protein>
    <submittedName>
        <fullName evidence="1">Uncharacterized protein</fullName>
    </submittedName>
</protein>
<evidence type="ECO:0000313" key="2">
    <source>
        <dbReference type="Proteomes" id="UP001500888"/>
    </source>
</evidence>
<name>A0ABP7J2T9_9ACTN</name>
<reference evidence="2" key="1">
    <citation type="journal article" date="2019" name="Int. J. Syst. Evol. Microbiol.">
        <title>The Global Catalogue of Microorganisms (GCM) 10K type strain sequencing project: providing services to taxonomists for standard genome sequencing and annotation.</title>
        <authorList>
            <consortium name="The Broad Institute Genomics Platform"/>
            <consortium name="The Broad Institute Genome Sequencing Center for Infectious Disease"/>
            <person name="Wu L."/>
            <person name="Ma J."/>
        </authorList>
    </citation>
    <scope>NUCLEOTIDE SEQUENCE [LARGE SCALE GENOMIC DNA]</scope>
    <source>
        <strain evidence="2">JCM 16908</strain>
    </source>
</reference>
<dbReference type="RefSeq" id="WP_344948227.1">
    <property type="nucleotide sequence ID" value="NZ_BAAAZR010000031.1"/>
</dbReference>